<evidence type="ECO:0000256" key="1">
    <source>
        <dbReference type="SAM" id="Coils"/>
    </source>
</evidence>
<name>A0A329QJG4_9ACTN</name>
<evidence type="ECO:0000313" key="4">
    <source>
        <dbReference type="Proteomes" id="UP000250462"/>
    </source>
</evidence>
<keyword evidence="4" id="KW-1185">Reference proteome</keyword>
<gene>
    <name evidence="3" type="ORF">DPM12_14040</name>
</gene>
<evidence type="ECO:0000256" key="2">
    <source>
        <dbReference type="SAM" id="SignalP"/>
    </source>
</evidence>
<evidence type="ECO:0008006" key="5">
    <source>
        <dbReference type="Google" id="ProtNLM"/>
    </source>
</evidence>
<dbReference type="OrthoDB" id="4800194at2"/>
<reference evidence="3 4" key="1">
    <citation type="submission" date="2018-06" db="EMBL/GenBank/DDBJ databases">
        <title>Phytoactinopolyspora halophila sp. nov., a novel halophilic actinomycete isolated from a saline soil in China.</title>
        <authorList>
            <person name="Tang S.-K."/>
        </authorList>
    </citation>
    <scope>NUCLEOTIDE SEQUENCE [LARGE SCALE GENOMIC DNA]</scope>
    <source>
        <strain evidence="3 4">YIM 96934</strain>
    </source>
</reference>
<proteinExistence type="predicted"/>
<dbReference type="RefSeq" id="WP_112258971.1">
    <property type="nucleotide sequence ID" value="NZ_QMIG01000015.1"/>
</dbReference>
<dbReference type="AlphaFoldDB" id="A0A329QJG4"/>
<feature type="chain" id="PRO_5039244094" description="Lipoprotein" evidence="2">
    <location>
        <begin position="23"/>
        <end position="303"/>
    </location>
</feature>
<dbReference type="Proteomes" id="UP000250462">
    <property type="component" value="Unassembled WGS sequence"/>
</dbReference>
<sequence length="303" mass="33243">MRTKLVPIVPIGLIALALSACSEGGSESSSEDIPEPRTITNIDELSLPLDAYSATLDEVVTYQRAVDIIQRDCLASFGIEVPPQPDEFYAQQRERLSFFRSLVGLTDRDEAEQFGYGTEQAEEEEEGGVRSTFAQLSPSEEDVLDGNVDAYNGQTVPEGGCAMEATRQLSPDRVDSWVPVTQSVYVGEEDMRMQAHFAAQADPAFSDLNADWSECMAESGYDYADPTRIPLQRSAGEALGGEERQLALADVACKEQVNYLGRWEAVHIKYEQEAIDANVSELKETQERLEAQLELAASVVGGE</sequence>
<keyword evidence="1" id="KW-0175">Coiled coil</keyword>
<dbReference type="EMBL" id="QMIG01000015">
    <property type="protein sequence ID" value="RAW12515.1"/>
    <property type="molecule type" value="Genomic_DNA"/>
</dbReference>
<evidence type="ECO:0000313" key="3">
    <source>
        <dbReference type="EMBL" id="RAW12515.1"/>
    </source>
</evidence>
<accession>A0A329QJG4</accession>
<protein>
    <recommendedName>
        <fullName evidence="5">Lipoprotein</fullName>
    </recommendedName>
</protein>
<comment type="caution">
    <text evidence="3">The sequence shown here is derived from an EMBL/GenBank/DDBJ whole genome shotgun (WGS) entry which is preliminary data.</text>
</comment>
<feature type="signal peptide" evidence="2">
    <location>
        <begin position="1"/>
        <end position="22"/>
    </location>
</feature>
<keyword evidence="2" id="KW-0732">Signal</keyword>
<dbReference type="PROSITE" id="PS51257">
    <property type="entry name" value="PROKAR_LIPOPROTEIN"/>
    <property type="match status" value="1"/>
</dbReference>
<organism evidence="3 4">
    <name type="scientific">Phytoactinopolyspora halophila</name>
    <dbReference type="NCBI Taxonomy" id="1981511"/>
    <lineage>
        <taxon>Bacteria</taxon>
        <taxon>Bacillati</taxon>
        <taxon>Actinomycetota</taxon>
        <taxon>Actinomycetes</taxon>
        <taxon>Jiangellales</taxon>
        <taxon>Jiangellaceae</taxon>
        <taxon>Phytoactinopolyspora</taxon>
    </lineage>
</organism>
<feature type="coiled-coil region" evidence="1">
    <location>
        <begin position="272"/>
        <end position="299"/>
    </location>
</feature>